<name>A0ABS1QQL9_9GAMM</name>
<evidence type="ECO:0000256" key="1">
    <source>
        <dbReference type="ARBA" id="ARBA00006845"/>
    </source>
</evidence>
<reference evidence="4" key="1">
    <citation type="submission" date="2021-01" db="EMBL/GenBank/DDBJ databases">
        <title>Genome public.</title>
        <authorList>
            <person name="Liu C."/>
            <person name="Sun Q."/>
        </authorList>
    </citation>
    <scope>NUCLEOTIDE SEQUENCE [LARGE SCALE GENOMIC DNA]</scope>
    <source>
        <strain evidence="4">CGMCC 1.18722</strain>
    </source>
</reference>
<evidence type="ECO:0000259" key="2">
    <source>
        <dbReference type="Pfam" id="PF01337"/>
    </source>
</evidence>
<dbReference type="RefSeq" id="WP_202083771.1">
    <property type="nucleotide sequence ID" value="NZ_JAERTZ010000018.1"/>
</dbReference>
<dbReference type="EMBL" id="JAERTZ010000018">
    <property type="protein sequence ID" value="MBL1377170.1"/>
    <property type="molecule type" value="Genomic_DNA"/>
</dbReference>
<dbReference type="Pfam" id="PF01337">
    <property type="entry name" value="Barstar"/>
    <property type="match status" value="1"/>
</dbReference>
<sequence length="148" mass="16115">MNETELTRLLKAGPARSCCIPPDAQLALELSARRLGLDFYLVDFSGVDSKAGCIAQLAGALELPAWFGQNWDALSDALTEPALIDGRGAVLCLQQVERFVCREPPGWLTLLDIMSEAAEYWGQQQKPFWCVVLSTSPALVSVPVLANH</sequence>
<evidence type="ECO:0000313" key="4">
    <source>
        <dbReference type="Proteomes" id="UP000638570"/>
    </source>
</evidence>
<comment type="similarity">
    <text evidence="1">Belongs to the barstar family.</text>
</comment>
<keyword evidence="4" id="KW-1185">Reference proteome</keyword>
<dbReference type="Proteomes" id="UP000638570">
    <property type="component" value="Unassembled WGS sequence"/>
</dbReference>
<comment type="caution">
    <text evidence="3">The sequence shown here is derived from an EMBL/GenBank/DDBJ whole genome shotgun (WGS) entry which is preliminary data.</text>
</comment>
<dbReference type="InterPro" id="IPR035905">
    <property type="entry name" value="Barstar-like_sf"/>
</dbReference>
<dbReference type="Gene3D" id="3.30.370.10">
    <property type="entry name" value="Barstar-like"/>
    <property type="match status" value="1"/>
</dbReference>
<protein>
    <submittedName>
        <fullName evidence="3">Barstar family protein</fullName>
    </submittedName>
</protein>
<dbReference type="SUPFAM" id="SSF52038">
    <property type="entry name" value="Barstar-related"/>
    <property type="match status" value="1"/>
</dbReference>
<evidence type="ECO:0000313" key="3">
    <source>
        <dbReference type="EMBL" id="MBL1377170.1"/>
    </source>
</evidence>
<feature type="domain" description="Barstar (barnase inhibitor)" evidence="2">
    <location>
        <begin position="40"/>
        <end position="132"/>
    </location>
</feature>
<proteinExistence type="inferred from homology"/>
<accession>A0ABS1QQL9</accession>
<dbReference type="InterPro" id="IPR000468">
    <property type="entry name" value="Barstar"/>
</dbReference>
<gene>
    <name evidence="3" type="ORF">JKV55_07470</name>
</gene>
<organism evidence="3 4">
    <name type="scientific">Zobellella iuensis</name>
    <dbReference type="NCBI Taxonomy" id="2803811"/>
    <lineage>
        <taxon>Bacteria</taxon>
        <taxon>Pseudomonadati</taxon>
        <taxon>Pseudomonadota</taxon>
        <taxon>Gammaproteobacteria</taxon>
        <taxon>Aeromonadales</taxon>
        <taxon>Aeromonadaceae</taxon>
        <taxon>Zobellella</taxon>
    </lineage>
</organism>